<feature type="transmembrane region" description="Helical" evidence="6">
    <location>
        <begin position="90"/>
        <end position="113"/>
    </location>
</feature>
<comment type="subcellular location">
    <subcellularLocation>
        <location evidence="1">Membrane</location>
        <topology evidence="1">Multi-pass membrane protein</topology>
    </subcellularLocation>
</comment>
<evidence type="ECO:0000256" key="4">
    <source>
        <dbReference type="ARBA" id="ARBA00023136"/>
    </source>
</evidence>
<dbReference type="OrthoDB" id="2985014at2759"/>
<reference evidence="8 9" key="1">
    <citation type="submission" date="2017-06" db="EMBL/GenBank/DDBJ databases">
        <title>Comparative genomic analysis of Ambrosia Fusariam Clade fungi.</title>
        <authorList>
            <person name="Stajich J.E."/>
            <person name="Carrillo J."/>
            <person name="Kijimoto T."/>
            <person name="Eskalen A."/>
            <person name="O'Donnell K."/>
            <person name="Kasson M."/>
        </authorList>
    </citation>
    <scope>NUCLEOTIDE SEQUENCE [LARGE SCALE GENOMIC DNA]</scope>
    <source>
        <strain evidence="8 9">NRRL62584</strain>
    </source>
</reference>
<feature type="transmembrane region" description="Helical" evidence="6">
    <location>
        <begin position="514"/>
        <end position="536"/>
    </location>
</feature>
<feature type="transmembrane region" description="Helical" evidence="6">
    <location>
        <begin position="316"/>
        <end position="341"/>
    </location>
</feature>
<dbReference type="GO" id="GO:0022857">
    <property type="term" value="F:transmembrane transporter activity"/>
    <property type="evidence" value="ECO:0007669"/>
    <property type="project" value="InterPro"/>
</dbReference>
<dbReference type="GO" id="GO:0005886">
    <property type="term" value="C:plasma membrane"/>
    <property type="evidence" value="ECO:0007669"/>
    <property type="project" value="TreeGrafter"/>
</dbReference>
<evidence type="ECO:0000256" key="6">
    <source>
        <dbReference type="SAM" id="Phobius"/>
    </source>
</evidence>
<feature type="transmembrane region" description="Helical" evidence="6">
    <location>
        <begin position="379"/>
        <end position="401"/>
    </location>
</feature>
<dbReference type="PROSITE" id="PS50850">
    <property type="entry name" value="MFS"/>
    <property type="match status" value="1"/>
</dbReference>
<feature type="transmembrane region" description="Helical" evidence="6">
    <location>
        <begin position="119"/>
        <end position="144"/>
    </location>
</feature>
<protein>
    <recommendedName>
        <fullName evidence="7">Major facilitator superfamily (MFS) profile domain-containing protein</fullName>
    </recommendedName>
</protein>
<dbReference type="PANTHER" id="PTHR23501:SF199">
    <property type="entry name" value="MFS EFFLUX TRANSPORTER INPD-RELATED"/>
    <property type="match status" value="1"/>
</dbReference>
<name>A0A428QD63_9HYPO</name>
<evidence type="ECO:0000256" key="5">
    <source>
        <dbReference type="ARBA" id="ARBA00023180"/>
    </source>
</evidence>
<feature type="transmembrane region" description="Helical" evidence="6">
    <location>
        <begin position="446"/>
        <end position="467"/>
    </location>
</feature>
<comment type="caution">
    <text evidence="8">The sequence shown here is derived from an EMBL/GenBank/DDBJ whole genome shotgun (WGS) entry which is preliminary data.</text>
</comment>
<dbReference type="Gene3D" id="1.20.1720.10">
    <property type="entry name" value="Multidrug resistance protein D"/>
    <property type="match status" value="1"/>
</dbReference>
<gene>
    <name evidence="8" type="ORF">CEP54_005297</name>
</gene>
<sequence length="546" mass="58021">MATDTTHELSQVISQGRASLTQPTVPTEQFEIQEEENGQNEIIYPKGWKLWSTMASLCIACFLSGLDLTIVAVTVPSLTDQFQTISDIGWYSAAYGMTMSAFVFFIGQVYTLFSVKPIFLIGLVVFEIGSLICTLAPSSAVFIFGRAISGLGRGAINGGIFKLLRHCFPLSQQALMHSFVGAFQSAGLVSAPTIGGALIDAFSWRACFGINVPLGVACIILTSVGIHDPVGSLNEGLALKQKLKKINLMGTILIVPAITCLLMALQWGGSKYGWGNWRIILLLVLCVALFAGFGYLQHVQKEEGILPPRIWKQRSILAGTWYSACAEGVLAVTEYYMSIYFQGVRGYSPTQSGLFALPMIGGLAVAMIIAGVGATAFGYYYPFMLASSVLAPIASGLLTTLNLEEHVAKGVALLGFLGAAVGLGLQGPQVALQAVLPIDDVSLGGAFINFGSGMGSALWICASATMFQSRLVDEIHSSSPGTNATEVQDAGLTGLRERIGPERLGSVLAGYENAVVQTLYIPLALAILTIAGSLAMERKSLKKKQS</sequence>
<evidence type="ECO:0000313" key="8">
    <source>
        <dbReference type="EMBL" id="RSL63226.1"/>
    </source>
</evidence>
<dbReference type="EMBL" id="NKCI01000040">
    <property type="protein sequence ID" value="RSL63226.1"/>
    <property type="molecule type" value="Genomic_DNA"/>
</dbReference>
<keyword evidence="9" id="KW-1185">Reference proteome</keyword>
<keyword evidence="4 6" id="KW-0472">Membrane</keyword>
<dbReference type="InterPro" id="IPR020846">
    <property type="entry name" value="MFS_dom"/>
</dbReference>
<evidence type="ECO:0000259" key="7">
    <source>
        <dbReference type="PROSITE" id="PS50850"/>
    </source>
</evidence>
<dbReference type="AlphaFoldDB" id="A0A428QD63"/>
<dbReference type="PRINTS" id="PR01036">
    <property type="entry name" value="TCRTETB"/>
</dbReference>
<evidence type="ECO:0000313" key="9">
    <source>
        <dbReference type="Proteomes" id="UP000288168"/>
    </source>
</evidence>
<accession>A0A428QD63</accession>
<dbReference type="SUPFAM" id="SSF103473">
    <property type="entry name" value="MFS general substrate transporter"/>
    <property type="match status" value="1"/>
</dbReference>
<feature type="transmembrane region" description="Helical" evidence="6">
    <location>
        <begin position="407"/>
        <end position="425"/>
    </location>
</feature>
<keyword evidence="2 6" id="KW-0812">Transmembrane</keyword>
<feature type="transmembrane region" description="Helical" evidence="6">
    <location>
        <begin position="353"/>
        <end position="372"/>
    </location>
</feature>
<feature type="domain" description="Major facilitator superfamily (MFS) profile" evidence="7">
    <location>
        <begin position="53"/>
        <end position="541"/>
    </location>
</feature>
<feature type="transmembrane region" description="Helical" evidence="6">
    <location>
        <begin position="277"/>
        <end position="296"/>
    </location>
</feature>
<dbReference type="Proteomes" id="UP000288168">
    <property type="component" value="Unassembled WGS sequence"/>
</dbReference>
<feature type="transmembrane region" description="Helical" evidence="6">
    <location>
        <begin position="54"/>
        <end position="78"/>
    </location>
</feature>
<evidence type="ECO:0000256" key="1">
    <source>
        <dbReference type="ARBA" id="ARBA00004141"/>
    </source>
</evidence>
<evidence type="ECO:0000256" key="2">
    <source>
        <dbReference type="ARBA" id="ARBA00022692"/>
    </source>
</evidence>
<dbReference type="InterPro" id="IPR036259">
    <property type="entry name" value="MFS_trans_sf"/>
</dbReference>
<evidence type="ECO:0000256" key="3">
    <source>
        <dbReference type="ARBA" id="ARBA00022989"/>
    </source>
</evidence>
<dbReference type="PANTHER" id="PTHR23501">
    <property type="entry name" value="MAJOR FACILITATOR SUPERFAMILY"/>
    <property type="match status" value="1"/>
</dbReference>
<keyword evidence="3 6" id="KW-1133">Transmembrane helix</keyword>
<organism evidence="8 9">
    <name type="scientific">Fusarium duplospermum</name>
    <dbReference type="NCBI Taxonomy" id="1325734"/>
    <lineage>
        <taxon>Eukaryota</taxon>
        <taxon>Fungi</taxon>
        <taxon>Dikarya</taxon>
        <taxon>Ascomycota</taxon>
        <taxon>Pezizomycotina</taxon>
        <taxon>Sordariomycetes</taxon>
        <taxon>Hypocreomycetidae</taxon>
        <taxon>Hypocreales</taxon>
        <taxon>Nectriaceae</taxon>
        <taxon>Fusarium</taxon>
        <taxon>Fusarium solani species complex</taxon>
    </lineage>
</organism>
<proteinExistence type="predicted"/>
<dbReference type="Gene3D" id="1.20.1250.20">
    <property type="entry name" value="MFS general substrate transporter like domains"/>
    <property type="match status" value="1"/>
</dbReference>
<keyword evidence="5" id="KW-0325">Glycoprotein</keyword>
<feature type="transmembrane region" description="Helical" evidence="6">
    <location>
        <begin position="246"/>
        <end position="265"/>
    </location>
</feature>
<dbReference type="Pfam" id="PF07690">
    <property type="entry name" value="MFS_1"/>
    <property type="match status" value="1"/>
</dbReference>
<dbReference type="InterPro" id="IPR011701">
    <property type="entry name" value="MFS"/>
</dbReference>